<feature type="region of interest" description="Disordered" evidence="8">
    <location>
        <begin position="1273"/>
        <end position="1464"/>
    </location>
</feature>
<feature type="compositionally biased region" description="Basic and acidic residues" evidence="8">
    <location>
        <begin position="1197"/>
        <end position="1220"/>
    </location>
</feature>
<comment type="caution">
    <text evidence="11">The sequence shown here is derived from an EMBL/GenBank/DDBJ whole genome shotgun (WGS) entry which is preliminary data.</text>
</comment>
<sequence>MAARCRGVKVGGHGVGTAVSGGGGGGDGVGGSGPAGVGGGGKGSGRGGGRGTVGGRGRGGGGGGGSSPPAVDSEEGRTKAIPLGSVGGRCDGGGENDSSQPRLPTQDEAEASLRVYCKPVELYNLIQTRCEKNPMFLQRTLSYKREVKDRRSFPAKVTVNVISCIARPRVEEDRSCVNGGAVRGATSSGSNVLLRSTCPNGPVSSDGGNWRRGNVAMPVGNSQGQGRAGGGSSAACLPENGGSVVREGHPMMPMFIVLARCHNRNGSSTLVCPLGEKMVKVPIKKGRAAMASSCPPMSVMASKQAREGETSAEIASSASFLLSSHNRPTGMSRLHCKSCLEGPKLLLVLWEDMSDVRSLGRLWTNPADLSIVPPSGRVLWVQLSLLTSGYPSAQFRTEDGTEMSNGSTLRDGRFITSPLHSGKIWTEPEPGGGSSLFFIDRREDVSHMEVEVTLNLRIEPSEVRATTNSASLTEAGQDAHGSVNGSESELRNSGNVTPSHICQRNGISVRLQQRSCGDKVTFRYWYYNNTMYKTEVTQHFSCPFCLALCGSFEGLYHHLQASHDLFRFVCMSDDRLVHVACRKDCYGVEGEIEDWETAGDPRKKEFVHWSSSSRGKRRVAADLSNVSQQRGGNIDLTRADKCEMEGMANSVLLSEKDADQMSRDVSTTCTGSADVMHVHAPINYLATKNSHLPGEGVEESVVEVVENHKKTAVDGVQSMTKGSKESRQKSEGKVGRPSSLGTTDAEQPTMGNENAGQVVLAQEQKGNEEKEPRVSNLIYMDDGKKTTKARKRKREADADNDKLRRTKEKTAVDQQMDLLTDADRKEGERVDSVCNDGKSKSAFNQEISSEVEMIQVQMQEQDKGSHINMEERQRDGVARGRNERQMQEGDEDGTTIGGKATLAGGRNERQAHGGDEDRTNVGGKTKKPKQSRVKSRQIKETSGDAVREDEDIERDASPNGRERELTNARAGRLREGSETDGGNPGETAEFARKEKSKEMAVQRKSRAVSGVQRRNNRGFGRMRPNSEVSDRGVLDGNARETSESATPALTEKTREWNDLGMPENFIMPDQLPELKQGDRLAQEAGKLGLNVERTVDGAKDMAEADIAAASSNAATAAAVGKRAKSQSPSKGQRVVVDGNADKGGQWRKLKSPRKGSKQDVYVDGGASNKEGEKAAGVDESAEQSPDDSSLAMPQQTADHDSAKENGKLETEVDIASERGKCVPKANPSEGIVKYRKKHNAADVRKSNDASVDKCKGNLVLALKGNFLSTKDTEYKSKEKENRKKTFCPKPPEKGERHKESVRGQKRLFALDSDAGASEAARLKRSRGSVEDASRSRLTASEVAEGAETEKESPPVMGETLSKQGDRSKASGVERTNVVANGDMRRGETSEVGESPREAATGDKGESGQEKATVDRGKPAELSAGRPWEEVPSICREEGAGTSIRNGNENESGELTSLQSPMGGGVRAAEVEKGIQSLSRAREGVGLTAEESRIKGVMTDSHTGDDAQWRSCMPQEHDVERTVTENGAVGACQRTESVTEAQMKGADGEVGTERVGDVDTVKKDCVRLAQSQRSGLGLITPAKVRAPGKLEKRKLKAKGKSKQQPTHPVVREACIASATPEKCIPSQPIAGGHAAAPEKHKHRSKSAETVDSQSRQLLLKRQFYHSHTAQPMTEERLFANVDSEDEVDEEIADLEDRRLLDEFVDVSKDEKELMHMWNGFVRRQKVKADGHCIWAVEAFSNHHAAKLSQRKALRRCFMFFLVKLWNFCLVDGFVIDKCFRIIDSYVPEANPDGRPFATETEETSVEPIVAAQTRTKMGTAAAADEHKDRRR</sequence>
<feature type="compositionally biased region" description="Basic and acidic residues" evidence="8">
    <location>
        <begin position="821"/>
        <end position="831"/>
    </location>
</feature>
<feature type="region of interest" description="Disordered" evidence="8">
    <location>
        <begin position="710"/>
        <end position="751"/>
    </location>
</feature>
<comment type="similarity">
    <text evidence="1">Belongs to the VEFS (VRN2-EMF2-FIS2-SU(Z)12) family.</text>
</comment>
<feature type="compositionally biased region" description="Basic and acidic residues" evidence="8">
    <location>
        <begin position="1028"/>
        <end position="1042"/>
    </location>
</feature>
<feature type="region of interest" description="Disordered" evidence="8">
    <location>
        <begin position="855"/>
        <end position="1065"/>
    </location>
</feature>
<feature type="compositionally biased region" description="Basic residues" evidence="8">
    <location>
        <begin position="924"/>
        <end position="936"/>
    </location>
</feature>
<evidence type="ECO:0000256" key="2">
    <source>
        <dbReference type="ARBA" id="ARBA00022723"/>
    </source>
</evidence>
<keyword evidence="4" id="KW-0862">Zinc</keyword>
<feature type="region of interest" description="Disordered" evidence="8">
    <location>
        <begin position="1621"/>
        <end position="1650"/>
    </location>
</feature>
<dbReference type="InterPro" id="IPR057540">
    <property type="entry name" value="Znf_SUZ12"/>
</dbReference>
<keyword evidence="12" id="KW-1185">Reference proteome</keyword>
<evidence type="ECO:0000256" key="3">
    <source>
        <dbReference type="ARBA" id="ARBA00022771"/>
    </source>
</evidence>
<feature type="compositionally biased region" description="Basic and acidic residues" evidence="8">
    <location>
        <begin position="989"/>
        <end position="1001"/>
    </location>
</feature>
<evidence type="ECO:0000256" key="7">
    <source>
        <dbReference type="ARBA" id="ARBA00023163"/>
    </source>
</evidence>
<keyword evidence="6" id="KW-0805">Transcription regulation</keyword>
<dbReference type="CDD" id="cd21553">
    <property type="entry name" value="VEFS-box_EMF2-like"/>
    <property type="match status" value="1"/>
</dbReference>
<evidence type="ECO:0000259" key="10">
    <source>
        <dbReference type="Pfam" id="PF23320"/>
    </source>
</evidence>
<feature type="region of interest" description="Disordered" evidence="8">
    <location>
        <begin position="781"/>
        <end position="842"/>
    </location>
</feature>
<feature type="compositionally biased region" description="Basic and acidic residues" evidence="8">
    <location>
        <begin position="937"/>
        <end position="946"/>
    </location>
</feature>
<dbReference type="GO" id="GO:0008270">
    <property type="term" value="F:zinc ion binding"/>
    <property type="evidence" value="ECO:0007669"/>
    <property type="project" value="UniProtKB-KW"/>
</dbReference>
<feature type="compositionally biased region" description="Polar residues" evidence="8">
    <location>
        <begin position="739"/>
        <end position="751"/>
    </location>
</feature>
<dbReference type="Gramene" id="GBG83230">
    <property type="protein sequence ID" value="GBG83230"/>
    <property type="gene ID" value="CBR_g36845"/>
</dbReference>
<keyword evidence="5" id="KW-0156">Chromatin regulator</keyword>
<feature type="compositionally biased region" description="Basic and acidic residues" evidence="8">
    <location>
        <begin position="1273"/>
        <end position="1283"/>
    </location>
</feature>
<feature type="region of interest" description="Disordered" evidence="8">
    <location>
        <begin position="1109"/>
        <end position="1226"/>
    </location>
</feature>
<organism evidence="11 12">
    <name type="scientific">Chara braunii</name>
    <name type="common">Braun's stonewort</name>
    <dbReference type="NCBI Taxonomy" id="69332"/>
    <lineage>
        <taxon>Eukaryota</taxon>
        <taxon>Viridiplantae</taxon>
        <taxon>Streptophyta</taxon>
        <taxon>Charophyceae</taxon>
        <taxon>Charales</taxon>
        <taxon>Characeae</taxon>
        <taxon>Chara</taxon>
    </lineage>
</organism>
<dbReference type="GO" id="GO:0006325">
    <property type="term" value="P:chromatin organization"/>
    <property type="evidence" value="ECO:0007669"/>
    <property type="project" value="UniProtKB-KW"/>
</dbReference>
<feature type="compositionally biased region" description="Gly residues" evidence="8">
    <location>
        <begin position="85"/>
        <end position="95"/>
    </location>
</feature>
<dbReference type="OrthoDB" id="678839at2759"/>
<feature type="compositionally biased region" description="Polar residues" evidence="8">
    <location>
        <begin position="1442"/>
        <end position="1459"/>
    </location>
</feature>
<feature type="region of interest" description="Disordered" evidence="8">
    <location>
        <begin position="1"/>
        <end position="107"/>
    </location>
</feature>
<evidence type="ECO:0000313" key="11">
    <source>
        <dbReference type="EMBL" id="GBG83230.1"/>
    </source>
</evidence>
<proteinExistence type="inferred from homology"/>
<feature type="region of interest" description="Disordered" evidence="8">
    <location>
        <begin position="465"/>
        <end position="497"/>
    </location>
</feature>
<feature type="compositionally biased region" description="Gly residues" evidence="8">
    <location>
        <begin position="9"/>
        <end position="66"/>
    </location>
</feature>
<dbReference type="GO" id="GO:0005634">
    <property type="term" value="C:nucleus"/>
    <property type="evidence" value="ECO:0007669"/>
    <property type="project" value="UniProtKB-ARBA"/>
</dbReference>
<dbReference type="STRING" id="69332.A0A388LLM3"/>
<evidence type="ECO:0000256" key="4">
    <source>
        <dbReference type="ARBA" id="ARBA00022833"/>
    </source>
</evidence>
<dbReference type="EMBL" id="BFEA01000433">
    <property type="protein sequence ID" value="GBG83230.1"/>
    <property type="molecule type" value="Genomic_DNA"/>
</dbReference>
<dbReference type="Proteomes" id="UP000265515">
    <property type="component" value="Unassembled WGS sequence"/>
</dbReference>
<feature type="compositionally biased region" description="Basic and acidic residues" evidence="8">
    <location>
        <begin position="1382"/>
        <end position="1418"/>
    </location>
</feature>
<evidence type="ECO:0000256" key="1">
    <source>
        <dbReference type="ARBA" id="ARBA00007416"/>
    </source>
</evidence>
<reference evidence="11 12" key="1">
    <citation type="journal article" date="2018" name="Cell">
        <title>The Chara Genome: Secondary Complexity and Implications for Plant Terrestrialization.</title>
        <authorList>
            <person name="Nishiyama T."/>
            <person name="Sakayama H."/>
            <person name="Vries J.D."/>
            <person name="Buschmann H."/>
            <person name="Saint-Marcoux D."/>
            <person name="Ullrich K.K."/>
            <person name="Haas F.B."/>
            <person name="Vanderstraeten L."/>
            <person name="Becker D."/>
            <person name="Lang D."/>
            <person name="Vosolsobe S."/>
            <person name="Rombauts S."/>
            <person name="Wilhelmsson P.K.I."/>
            <person name="Janitza P."/>
            <person name="Kern R."/>
            <person name="Heyl A."/>
            <person name="Rumpler F."/>
            <person name="Villalobos L.I.A.C."/>
            <person name="Clay J.M."/>
            <person name="Skokan R."/>
            <person name="Toyoda A."/>
            <person name="Suzuki Y."/>
            <person name="Kagoshima H."/>
            <person name="Schijlen E."/>
            <person name="Tajeshwar N."/>
            <person name="Catarino B."/>
            <person name="Hetherington A.J."/>
            <person name="Saltykova A."/>
            <person name="Bonnot C."/>
            <person name="Breuninger H."/>
            <person name="Symeonidi A."/>
            <person name="Radhakrishnan G.V."/>
            <person name="Van Nieuwerburgh F."/>
            <person name="Deforce D."/>
            <person name="Chang C."/>
            <person name="Karol K.G."/>
            <person name="Hedrich R."/>
            <person name="Ulvskov P."/>
            <person name="Glockner G."/>
            <person name="Delwiche C.F."/>
            <person name="Petrasek J."/>
            <person name="Van de Peer Y."/>
            <person name="Friml J."/>
            <person name="Beilby M."/>
            <person name="Dolan L."/>
            <person name="Kohara Y."/>
            <person name="Sugano S."/>
            <person name="Fujiyama A."/>
            <person name="Delaux P.-M."/>
            <person name="Quint M."/>
            <person name="TheiBen G."/>
            <person name="Hagemann M."/>
            <person name="Harholt J."/>
            <person name="Dunand C."/>
            <person name="Zachgo S."/>
            <person name="Langdale J."/>
            <person name="Maumus F."/>
            <person name="Straeten D.V.D."/>
            <person name="Gould S.B."/>
            <person name="Rensing S.A."/>
        </authorList>
    </citation>
    <scope>NUCLEOTIDE SEQUENCE [LARGE SCALE GENOMIC DNA]</scope>
    <source>
        <strain evidence="11 12">S276</strain>
    </source>
</reference>
<feature type="compositionally biased region" description="Basic and acidic residues" evidence="8">
    <location>
        <begin position="906"/>
        <end position="919"/>
    </location>
</feature>
<dbReference type="CDD" id="cd21749">
    <property type="entry name" value="ZnB-Zn_EMF2-like"/>
    <property type="match status" value="1"/>
</dbReference>
<feature type="compositionally biased region" description="Basic residues" evidence="8">
    <location>
        <begin position="1145"/>
        <end position="1155"/>
    </location>
</feature>
<name>A0A388LLM3_CHABU</name>
<feature type="compositionally biased region" description="Polar residues" evidence="8">
    <location>
        <begin position="1186"/>
        <end position="1196"/>
    </location>
</feature>
<feature type="compositionally biased region" description="Polar residues" evidence="8">
    <location>
        <begin position="483"/>
        <end position="497"/>
    </location>
</feature>
<evidence type="ECO:0000256" key="8">
    <source>
        <dbReference type="SAM" id="MobiDB-lite"/>
    </source>
</evidence>
<keyword evidence="7" id="KW-0804">Transcription</keyword>
<feature type="compositionally biased region" description="Basic and acidic residues" evidence="8">
    <location>
        <begin position="722"/>
        <end position="734"/>
    </location>
</feature>
<dbReference type="PANTHER" id="PTHR22597:SF0">
    <property type="entry name" value="POLYCOMB PROTEIN SUZ12"/>
    <property type="match status" value="1"/>
</dbReference>
<feature type="compositionally biased region" description="Polar residues" evidence="8">
    <location>
        <begin position="465"/>
        <end position="474"/>
    </location>
</feature>
<dbReference type="GO" id="GO:0031490">
    <property type="term" value="F:chromatin DNA binding"/>
    <property type="evidence" value="ECO:0007669"/>
    <property type="project" value="TreeGrafter"/>
</dbReference>
<gene>
    <name evidence="11" type="ORF">CBR_g36845</name>
</gene>
<accession>A0A388LLM3</accession>
<evidence type="ECO:0000313" key="12">
    <source>
        <dbReference type="Proteomes" id="UP000265515"/>
    </source>
</evidence>
<evidence type="ECO:0000256" key="5">
    <source>
        <dbReference type="ARBA" id="ARBA00022853"/>
    </source>
</evidence>
<evidence type="ECO:0000259" key="9">
    <source>
        <dbReference type="Pfam" id="PF09733"/>
    </source>
</evidence>
<dbReference type="Pfam" id="PF23320">
    <property type="entry name" value="Zn_SUZ12"/>
    <property type="match status" value="1"/>
</dbReference>
<feature type="compositionally biased region" description="Basic and acidic residues" evidence="8">
    <location>
        <begin position="794"/>
        <end position="811"/>
    </location>
</feature>
<keyword evidence="2" id="KW-0479">Metal-binding</keyword>
<feature type="compositionally biased region" description="Basic and acidic residues" evidence="8">
    <location>
        <begin position="1290"/>
        <end position="1302"/>
    </location>
</feature>
<protein>
    <submittedName>
        <fullName evidence="11">Uncharacterized protein</fullName>
    </submittedName>
</protein>
<dbReference type="Pfam" id="PF09733">
    <property type="entry name" value="VEFS-Box"/>
    <property type="match status" value="1"/>
</dbReference>
<feature type="compositionally biased region" description="Basic and acidic residues" evidence="8">
    <location>
        <begin position="860"/>
        <end position="887"/>
    </location>
</feature>
<dbReference type="InterPro" id="IPR019135">
    <property type="entry name" value="Polycomb_protein_VEFS-Box"/>
</dbReference>
<dbReference type="PANTHER" id="PTHR22597">
    <property type="entry name" value="POLYCOMB GROUP PROTEIN"/>
    <property type="match status" value="1"/>
</dbReference>
<evidence type="ECO:0000256" key="6">
    <source>
        <dbReference type="ARBA" id="ARBA00023015"/>
    </source>
</evidence>
<feature type="domain" description="Polycomb protein SUZ12-like zinc finger" evidence="10">
    <location>
        <begin position="519"/>
        <end position="578"/>
    </location>
</feature>
<feature type="compositionally biased region" description="Low complexity" evidence="8">
    <location>
        <begin position="1109"/>
        <end position="1118"/>
    </location>
</feature>
<keyword evidence="3" id="KW-0863">Zinc-finger</keyword>
<feature type="domain" description="Polycomb protein VEFS-Box" evidence="9">
    <location>
        <begin position="1655"/>
        <end position="1770"/>
    </location>
</feature>
<feature type="compositionally biased region" description="Basic and acidic residues" evidence="8">
    <location>
        <begin position="954"/>
        <end position="977"/>
    </location>
</feature>